<dbReference type="GO" id="GO:0051537">
    <property type="term" value="F:2 iron, 2 sulfur cluster binding"/>
    <property type="evidence" value="ECO:0007669"/>
    <property type="project" value="UniProtKB-KW"/>
</dbReference>
<dbReference type="PRINTS" id="PR00371">
    <property type="entry name" value="FPNCR"/>
</dbReference>
<gene>
    <name evidence="16" type="ORF">G3256_14920</name>
</gene>
<name>A0A858SVQ7_9RHOB</name>
<keyword evidence="9" id="KW-0560">Oxidoreductase</keyword>
<dbReference type="GO" id="GO:0016491">
    <property type="term" value="F:oxidoreductase activity"/>
    <property type="evidence" value="ECO:0007669"/>
    <property type="project" value="UniProtKB-KW"/>
</dbReference>
<dbReference type="InterPro" id="IPR039261">
    <property type="entry name" value="FNR_nucleotide-bd"/>
</dbReference>
<organism evidence="16 17">
    <name type="scientific">Roseobacter ponti</name>
    <dbReference type="NCBI Taxonomy" id="1891787"/>
    <lineage>
        <taxon>Bacteria</taxon>
        <taxon>Pseudomonadati</taxon>
        <taxon>Pseudomonadota</taxon>
        <taxon>Alphaproteobacteria</taxon>
        <taxon>Rhodobacterales</taxon>
        <taxon>Roseobacteraceae</taxon>
        <taxon>Roseobacter</taxon>
    </lineage>
</organism>
<evidence type="ECO:0000256" key="6">
    <source>
        <dbReference type="ARBA" id="ARBA00022723"/>
    </source>
</evidence>
<dbReference type="Gene3D" id="3.40.50.80">
    <property type="entry name" value="Nucleotide-binding domain of ferredoxin-NADP reductase (FNR) module"/>
    <property type="match status" value="1"/>
</dbReference>
<evidence type="ECO:0000313" key="17">
    <source>
        <dbReference type="Proteomes" id="UP000503308"/>
    </source>
</evidence>
<feature type="transmembrane region" description="Helical" evidence="14">
    <location>
        <begin position="41"/>
        <end position="60"/>
    </location>
</feature>
<dbReference type="InterPro" id="IPR017938">
    <property type="entry name" value="Riboflavin_synthase-like_b-brl"/>
</dbReference>
<dbReference type="KEGG" id="rpon:G3256_14920"/>
<dbReference type="PANTHER" id="PTHR47354">
    <property type="entry name" value="NADH OXIDOREDUCTASE HCR"/>
    <property type="match status" value="1"/>
</dbReference>
<dbReference type="Pfam" id="PF01794">
    <property type="entry name" value="Ferric_reduct"/>
    <property type="match status" value="1"/>
</dbReference>
<comment type="cofactor">
    <cofactor evidence="1">
        <name>FAD</name>
        <dbReference type="ChEBI" id="CHEBI:57692"/>
    </cofactor>
</comment>
<keyword evidence="8 14" id="KW-1133">Transmembrane helix</keyword>
<keyword evidence="10" id="KW-0408">Iron</keyword>
<dbReference type="Gene3D" id="2.40.30.10">
    <property type="entry name" value="Translation factors"/>
    <property type="match status" value="1"/>
</dbReference>
<dbReference type="PROSITE" id="PS51384">
    <property type="entry name" value="FAD_FR"/>
    <property type="match status" value="1"/>
</dbReference>
<evidence type="ECO:0000256" key="13">
    <source>
        <dbReference type="ARBA" id="ARBA00034078"/>
    </source>
</evidence>
<dbReference type="EMBL" id="CP048788">
    <property type="protein sequence ID" value="QJF52370.1"/>
    <property type="molecule type" value="Genomic_DNA"/>
</dbReference>
<dbReference type="InterPro" id="IPR001433">
    <property type="entry name" value="OxRdtase_FAD/NAD-bd"/>
</dbReference>
<dbReference type="Proteomes" id="UP000503308">
    <property type="component" value="Chromosome"/>
</dbReference>
<evidence type="ECO:0000256" key="11">
    <source>
        <dbReference type="ARBA" id="ARBA00023014"/>
    </source>
</evidence>
<protein>
    <recommendedName>
        <fullName evidence="15">FAD-binding FR-type domain-containing protein</fullName>
    </recommendedName>
</protein>
<keyword evidence="5" id="KW-0001">2Fe-2S</keyword>
<evidence type="ECO:0000313" key="16">
    <source>
        <dbReference type="EMBL" id="QJF52370.1"/>
    </source>
</evidence>
<keyword evidence="4 14" id="KW-0812">Transmembrane</keyword>
<dbReference type="InterPro" id="IPR001709">
    <property type="entry name" value="Flavoprot_Pyr_Nucl_cyt_Rdtase"/>
</dbReference>
<dbReference type="CDD" id="cd06198">
    <property type="entry name" value="FNR_like_3"/>
    <property type="match status" value="1"/>
</dbReference>
<evidence type="ECO:0000256" key="2">
    <source>
        <dbReference type="ARBA" id="ARBA00004141"/>
    </source>
</evidence>
<dbReference type="AlphaFoldDB" id="A0A858SVQ7"/>
<feature type="domain" description="FAD-binding FR-type" evidence="15">
    <location>
        <begin position="209"/>
        <end position="310"/>
    </location>
</feature>
<dbReference type="PRINTS" id="PR00410">
    <property type="entry name" value="PHEHYDRXLASE"/>
</dbReference>
<evidence type="ECO:0000256" key="3">
    <source>
        <dbReference type="ARBA" id="ARBA00022630"/>
    </source>
</evidence>
<feature type="transmembrane region" description="Helical" evidence="14">
    <location>
        <begin position="184"/>
        <end position="204"/>
    </location>
</feature>
<dbReference type="RefSeq" id="WP_169641589.1">
    <property type="nucleotide sequence ID" value="NZ_CP048788.1"/>
</dbReference>
<dbReference type="InterPro" id="IPR013130">
    <property type="entry name" value="Fe3_Rdtase_TM_dom"/>
</dbReference>
<dbReference type="SUPFAM" id="SSF63380">
    <property type="entry name" value="Riboflavin synthase domain-like"/>
    <property type="match status" value="1"/>
</dbReference>
<dbReference type="PANTHER" id="PTHR47354:SF8">
    <property type="entry name" value="1,2-PHENYLACETYL-COA EPOXIDASE, SUBUNIT E"/>
    <property type="match status" value="1"/>
</dbReference>
<dbReference type="PROSITE" id="PS51257">
    <property type="entry name" value="PROKAR_LIPOPROTEIN"/>
    <property type="match status" value="1"/>
</dbReference>
<evidence type="ECO:0000256" key="9">
    <source>
        <dbReference type="ARBA" id="ARBA00023002"/>
    </source>
</evidence>
<dbReference type="GO" id="GO:0046872">
    <property type="term" value="F:metal ion binding"/>
    <property type="evidence" value="ECO:0007669"/>
    <property type="project" value="UniProtKB-KW"/>
</dbReference>
<feature type="transmembrane region" description="Helical" evidence="14">
    <location>
        <begin position="151"/>
        <end position="172"/>
    </location>
</feature>
<evidence type="ECO:0000256" key="10">
    <source>
        <dbReference type="ARBA" id="ARBA00023004"/>
    </source>
</evidence>
<dbReference type="InterPro" id="IPR050415">
    <property type="entry name" value="MRET"/>
</dbReference>
<comment type="subcellular location">
    <subcellularLocation>
        <location evidence="2">Membrane</location>
        <topology evidence="2">Multi-pass membrane protein</topology>
    </subcellularLocation>
</comment>
<accession>A0A858SVQ7</accession>
<keyword evidence="3" id="KW-0285">Flavoprotein</keyword>
<dbReference type="GO" id="GO:0050660">
    <property type="term" value="F:flavin adenine dinucleotide binding"/>
    <property type="evidence" value="ECO:0007669"/>
    <property type="project" value="TreeGrafter"/>
</dbReference>
<keyword evidence="12 14" id="KW-0472">Membrane</keyword>
<feature type="transmembrane region" description="Helical" evidence="14">
    <location>
        <begin position="81"/>
        <end position="100"/>
    </location>
</feature>
<dbReference type="SUPFAM" id="SSF52343">
    <property type="entry name" value="Ferredoxin reductase-like, C-terminal NADP-linked domain"/>
    <property type="match status" value="1"/>
</dbReference>
<sequence length="445" mass="48996">MALHSRHAPLLLVLFYLATACLPLVLSWASGMPPRGVRNDIASGLGLLAFAMILAEFVLSGRFRIISSGVGLDVTIRFHQLMARTALAFALLHPFAYQWLPGPARPWDPTRELTLSGDFSALFTGVAAFVLLPAFVIVSMKHDDLGYRYEFWRLTHGLGALLIAGLLLHHTLYAGRYSADPVMVAMWVVMTAVAASSLFVVYVVKPLWQRLHPWRVSAIEQLSERQWGVTISPVGHPGVAFRAGQFVWLNIGRSPFSLNENPFSISSAPAAGPDLGFVIKELGDFTSTLETVRVGERAYIDGPYGTLTVLDRHEPGIAMIAGGVGIAPMLSIQRELERSGDPRRTVLIYGNRTEDQIVFRDELEARALADMSDVIFVLREPDETWAGPVGLIDAGLIAQTFDQNQFDTWLFVLCGPPAMMTAIEETLLASGVSSDRILSERFRYD</sequence>
<dbReference type="GO" id="GO:0016020">
    <property type="term" value="C:membrane"/>
    <property type="evidence" value="ECO:0007669"/>
    <property type="project" value="UniProtKB-SubCell"/>
</dbReference>
<evidence type="ECO:0000259" key="15">
    <source>
        <dbReference type="PROSITE" id="PS51384"/>
    </source>
</evidence>
<comment type="cofactor">
    <cofactor evidence="13">
        <name>[2Fe-2S] cluster</name>
        <dbReference type="ChEBI" id="CHEBI:190135"/>
    </cofactor>
</comment>
<feature type="transmembrane region" description="Helical" evidence="14">
    <location>
        <begin position="120"/>
        <end position="139"/>
    </location>
</feature>
<keyword evidence="6" id="KW-0479">Metal-binding</keyword>
<keyword evidence="17" id="KW-1185">Reference proteome</keyword>
<keyword evidence="7" id="KW-0274">FAD</keyword>
<evidence type="ECO:0000256" key="4">
    <source>
        <dbReference type="ARBA" id="ARBA00022692"/>
    </source>
</evidence>
<proteinExistence type="predicted"/>
<evidence type="ECO:0000256" key="1">
    <source>
        <dbReference type="ARBA" id="ARBA00001974"/>
    </source>
</evidence>
<dbReference type="InterPro" id="IPR017927">
    <property type="entry name" value="FAD-bd_FR_type"/>
</dbReference>
<evidence type="ECO:0000256" key="12">
    <source>
        <dbReference type="ARBA" id="ARBA00023136"/>
    </source>
</evidence>
<evidence type="ECO:0000256" key="8">
    <source>
        <dbReference type="ARBA" id="ARBA00022989"/>
    </source>
</evidence>
<evidence type="ECO:0000256" key="14">
    <source>
        <dbReference type="SAM" id="Phobius"/>
    </source>
</evidence>
<evidence type="ECO:0000256" key="5">
    <source>
        <dbReference type="ARBA" id="ARBA00022714"/>
    </source>
</evidence>
<dbReference type="Pfam" id="PF00175">
    <property type="entry name" value="NAD_binding_1"/>
    <property type="match status" value="1"/>
</dbReference>
<keyword evidence="11" id="KW-0411">Iron-sulfur</keyword>
<evidence type="ECO:0000256" key="7">
    <source>
        <dbReference type="ARBA" id="ARBA00022827"/>
    </source>
</evidence>
<reference evidence="16 17" key="1">
    <citation type="submission" date="2020-02" db="EMBL/GenBank/DDBJ databases">
        <title>Genome sequence of Roseobacter ponti.</title>
        <authorList>
            <person name="Hollensteiner J."/>
            <person name="Schneider D."/>
            <person name="Poehlein A."/>
            <person name="Daniel R."/>
        </authorList>
    </citation>
    <scope>NUCLEOTIDE SEQUENCE [LARGE SCALE GENOMIC DNA]</scope>
    <source>
        <strain evidence="16 17">DSM 106830</strain>
    </source>
</reference>